<dbReference type="InterPro" id="IPR029063">
    <property type="entry name" value="SAM-dependent_MTases_sf"/>
</dbReference>
<dbReference type="InterPro" id="IPR002935">
    <property type="entry name" value="SAM_O-MeTrfase"/>
</dbReference>
<dbReference type="AlphaFoldDB" id="A0A537J267"/>
<keyword evidence="2 4" id="KW-0808">Transferase</keyword>
<dbReference type="GO" id="GO:0032259">
    <property type="term" value="P:methylation"/>
    <property type="evidence" value="ECO:0007669"/>
    <property type="project" value="UniProtKB-KW"/>
</dbReference>
<evidence type="ECO:0000313" key="5">
    <source>
        <dbReference type="Proteomes" id="UP000318093"/>
    </source>
</evidence>
<dbReference type="Gene3D" id="3.40.50.150">
    <property type="entry name" value="Vaccinia Virus protein VP39"/>
    <property type="match status" value="1"/>
</dbReference>
<evidence type="ECO:0000256" key="1">
    <source>
        <dbReference type="ARBA" id="ARBA00022603"/>
    </source>
</evidence>
<dbReference type="PANTHER" id="PTHR43167:SF1">
    <property type="entry name" value="PUTATIVE (AFU_ORTHOLOGUE AFUA_6G01830)-RELATED"/>
    <property type="match status" value="1"/>
</dbReference>
<dbReference type="EMBL" id="VBAN01000491">
    <property type="protein sequence ID" value="TMI77613.1"/>
    <property type="molecule type" value="Genomic_DNA"/>
</dbReference>
<gene>
    <name evidence="4" type="ORF">E6H03_13545</name>
</gene>
<comment type="caution">
    <text evidence="4">The sequence shown here is derived from an EMBL/GenBank/DDBJ whole genome shotgun (WGS) entry which is preliminary data.</text>
</comment>
<evidence type="ECO:0000256" key="3">
    <source>
        <dbReference type="ARBA" id="ARBA00022691"/>
    </source>
</evidence>
<protein>
    <submittedName>
        <fullName evidence="4">O-methyltransferase</fullName>
    </submittedName>
</protein>
<reference evidence="4 5" key="1">
    <citation type="journal article" date="2019" name="Nat. Microbiol.">
        <title>Mediterranean grassland soil C-N compound turnover is dependent on rainfall and depth, and is mediated by genomically divergent microorganisms.</title>
        <authorList>
            <person name="Diamond S."/>
            <person name="Andeer P.F."/>
            <person name="Li Z."/>
            <person name="Crits-Christoph A."/>
            <person name="Burstein D."/>
            <person name="Anantharaman K."/>
            <person name="Lane K.R."/>
            <person name="Thomas B.C."/>
            <person name="Pan C."/>
            <person name="Northen T.R."/>
            <person name="Banfield J.F."/>
        </authorList>
    </citation>
    <scope>NUCLEOTIDE SEQUENCE [LARGE SCALE GENOMIC DNA]</scope>
    <source>
        <strain evidence="4">NP_6</strain>
    </source>
</reference>
<evidence type="ECO:0000313" key="4">
    <source>
        <dbReference type="EMBL" id="TMI77613.1"/>
    </source>
</evidence>
<keyword evidence="3" id="KW-0949">S-adenosyl-L-methionine</keyword>
<dbReference type="CDD" id="cd02440">
    <property type="entry name" value="AdoMet_MTases"/>
    <property type="match status" value="1"/>
</dbReference>
<dbReference type="GO" id="GO:0008171">
    <property type="term" value="F:O-methyltransferase activity"/>
    <property type="evidence" value="ECO:0007669"/>
    <property type="project" value="InterPro"/>
</dbReference>
<evidence type="ECO:0000256" key="2">
    <source>
        <dbReference type="ARBA" id="ARBA00022679"/>
    </source>
</evidence>
<accession>A0A537J267</accession>
<dbReference type="SUPFAM" id="SSF53335">
    <property type="entry name" value="S-adenosyl-L-methionine-dependent methyltransferases"/>
    <property type="match status" value="1"/>
</dbReference>
<dbReference type="PANTHER" id="PTHR43167">
    <property type="entry name" value="PUTATIVE (AFU_ORTHOLOGUE AFUA_6G01830)-RELATED"/>
    <property type="match status" value="1"/>
</dbReference>
<dbReference type="Proteomes" id="UP000318093">
    <property type="component" value="Unassembled WGS sequence"/>
</dbReference>
<organism evidence="4 5">
    <name type="scientific">Candidatus Segetimicrobium genomatis</name>
    <dbReference type="NCBI Taxonomy" id="2569760"/>
    <lineage>
        <taxon>Bacteria</taxon>
        <taxon>Bacillati</taxon>
        <taxon>Candidatus Sysuimicrobiota</taxon>
        <taxon>Candidatus Sysuimicrobiia</taxon>
        <taxon>Candidatus Sysuimicrobiales</taxon>
        <taxon>Candidatus Segetimicrobiaceae</taxon>
        <taxon>Candidatus Segetimicrobium</taxon>
    </lineage>
</organism>
<proteinExistence type="predicted"/>
<sequence length="185" mass="20390">EAYARKARFPIVGPVVGQLFYLLTRLGGARRVFELGSGYGYSTAWFAMGVRDNGGGEVFHVVWDEALSQAARGHLQRLGLTPLLRFHVGEAVAALREAEGQFDIVFSDIDKDGYPASLPVIKQRLKPGGLLLADNMFWRGRVVDRSVKGGETEGIRAFTRAVFADPEFASTIVPLRDGVRVARRR</sequence>
<keyword evidence="1 4" id="KW-0489">Methyltransferase</keyword>
<dbReference type="PROSITE" id="PS51682">
    <property type="entry name" value="SAM_OMT_I"/>
    <property type="match status" value="1"/>
</dbReference>
<dbReference type="Pfam" id="PF01596">
    <property type="entry name" value="Methyltransf_3"/>
    <property type="match status" value="1"/>
</dbReference>
<name>A0A537J267_9BACT</name>
<feature type="non-terminal residue" evidence="4">
    <location>
        <position position="1"/>
    </location>
</feature>